<reference evidence="1 2" key="1">
    <citation type="submission" date="2020-08" db="EMBL/GenBank/DDBJ databases">
        <title>Genomic Encyclopedia of Type Strains, Phase IV (KMG-IV): sequencing the most valuable type-strain genomes for metagenomic binning, comparative biology and taxonomic classification.</title>
        <authorList>
            <person name="Goeker M."/>
        </authorList>
    </citation>
    <scope>NUCLEOTIDE SEQUENCE [LARGE SCALE GENOMIC DNA]</scope>
    <source>
        <strain evidence="1 2">DSM 23960</strain>
    </source>
</reference>
<dbReference type="Proteomes" id="UP000529946">
    <property type="component" value="Unassembled WGS sequence"/>
</dbReference>
<protein>
    <submittedName>
        <fullName evidence="1">Uncharacterized protein</fullName>
    </submittedName>
</protein>
<name>A0A7W6JFA5_9CAUL</name>
<keyword evidence="2" id="KW-1185">Reference proteome</keyword>
<proteinExistence type="predicted"/>
<organism evidence="1 2">
    <name type="scientific">Brevundimonas lenta</name>
    <dbReference type="NCBI Taxonomy" id="424796"/>
    <lineage>
        <taxon>Bacteria</taxon>
        <taxon>Pseudomonadati</taxon>
        <taxon>Pseudomonadota</taxon>
        <taxon>Alphaproteobacteria</taxon>
        <taxon>Caulobacterales</taxon>
        <taxon>Caulobacteraceae</taxon>
        <taxon>Brevundimonas</taxon>
    </lineage>
</organism>
<dbReference type="RefSeq" id="WP_183205179.1">
    <property type="nucleotide sequence ID" value="NZ_BAAAER010000003.1"/>
</dbReference>
<sequence>MFEFGRDLRKLFEKARESDDLGWLELISADLVSLEARRESVDAGRVSCARPFDGWMRASALWREHARRTGARVSLDHAAAAASDAARHTTNPDQTAAAAIESGEIHLLRFDLFGGPAALTAALSDVQSLTAERPATRSAAAALHARLSARRARLKGEASGLLDAAALLDAALHDSRALPATVADDLRLDRAALALEAGVAKRDARMLDQAGRDLRTLVEAASPDQRPLTRARALALAGGGLIALARLAGDEAAAAQGRMLFEAAVDQFTPDHSPLDWVGVLLTRSESDAPLLALAQAEALTREPGLILGALARERRLGAEALLAEAMGDVEALNGMESIVRRRLTETGSRQPLDWSADQIGMAHLACARGRLTGTEPRAVGLMLAEAMETARELGVPALAHRAVLAMPEAAVA</sequence>
<accession>A0A7W6JFA5</accession>
<evidence type="ECO:0000313" key="1">
    <source>
        <dbReference type="EMBL" id="MBB4084052.1"/>
    </source>
</evidence>
<comment type="caution">
    <text evidence="1">The sequence shown here is derived from an EMBL/GenBank/DDBJ whole genome shotgun (WGS) entry which is preliminary data.</text>
</comment>
<dbReference type="EMBL" id="JACIDM010000003">
    <property type="protein sequence ID" value="MBB4084052.1"/>
    <property type="molecule type" value="Genomic_DNA"/>
</dbReference>
<evidence type="ECO:0000313" key="2">
    <source>
        <dbReference type="Proteomes" id="UP000529946"/>
    </source>
</evidence>
<dbReference type="AlphaFoldDB" id="A0A7W6JFA5"/>
<gene>
    <name evidence="1" type="ORF">GGR12_002940</name>
</gene>